<dbReference type="AlphaFoldDB" id="X0SED2"/>
<dbReference type="InterPro" id="IPR036439">
    <property type="entry name" value="Dockerin_dom_sf"/>
</dbReference>
<reference evidence="1" key="1">
    <citation type="journal article" date="2014" name="Front. Microbiol.">
        <title>High frequency of phylogenetically diverse reductive dehalogenase-homologous genes in deep subseafloor sedimentary metagenomes.</title>
        <authorList>
            <person name="Kawai M."/>
            <person name="Futagami T."/>
            <person name="Toyoda A."/>
            <person name="Takaki Y."/>
            <person name="Nishi S."/>
            <person name="Hori S."/>
            <person name="Arai W."/>
            <person name="Tsubouchi T."/>
            <person name="Morono Y."/>
            <person name="Uchiyama I."/>
            <person name="Ito T."/>
            <person name="Fujiyama A."/>
            <person name="Inagaki F."/>
            <person name="Takami H."/>
        </authorList>
    </citation>
    <scope>NUCLEOTIDE SEQUENCE</scope>
    <source>
        <strain evidence="1">Expedition CK06-06</strain>
    </source>
</reference>
<dbReference type="EMBL" id="BARS01006827">
    <property type="protein sequence ID" value="GAF74257.1"/>
    <property type="molecule type" value="Genomic_DNA"/>
</dbReference>
<dbReference type="SUPFAM" id="SSF63446">
    <property type="entry name" value="Type I dockerin domain"/>
    <property type="match status" value="1"/>
</dbReference>
<comment type="caution">
    <text evidence="1">The sequence shown here is derived from an EMBL/GenBank/DDBJ whole genome shotgun (WGS) entry which is preliminary data.</text>
</comment>
<feature type="non-terminal residue" evidence="1">
    <location>
        <position position="1"/>
    </location>
</feature>
<dbReference type="GO" id="GO:0000272">
    <property type="term" value="P:polysaccharide catabolic process"/>
    <property type="evidence" value="ECO:0007669"/>
    <property type="project" value="InterPro"/>
</dbReference>
<dbReference type="Gene3D" id="1.10.1330.10">
    <property type="entry name" value="Dockerin domain"/>
    <property type="match status" value="1"/>
</dbReference>
<sequence>TLSLESGRLNMAHGATLNIAEDLGIGEGATLKVQLGSTDASVVEVAGNASFCGALDLEAVDSLGDLDAGEWGPMTRTILTAGRGLSSQSLPSAPAAHANANAQENHLGHGVFYRGVNCSGNALEVDLFQAGPGDVNGDGYFSFGDMITMFSRSGDKYGDPTVTDRDWIDGDFTGDGSFTFGDLIFAFSSLGKQYGRGPYATPPVPLVIEENAAELEVGLPAVKSPSLSDLTWMSDYERLVARNHSNRKDNSAEVAVDKLLATWP</sequence>
<protein>
    <submittedName>
        <fullName evidence="1">Uncharacterized protein</fullName>
    </submittedName>
</protein>
<gene>
    <name evidence="1" type="ORF">S01H1_13231</name>
</gene>
<accession>X0SED2</accession>
<proteinExistence type="predicted"/>
<evidence type="ECO:0000313" key="1">
    <source>
        <dbReference type="EMBL" id="GAF74257.1"/>
    </source>
</evidence>
<organism evidence="1">
    <name type="scientific">marine sediment metagenome</name>
    <dbReference type="NCBI Taxonomy" id="412755"/>
    <lineage>
        <taxon>unclassified sequences</taxon>
        <taxon>metagenomes</taxon>
        <taxon>ecological metagenomes</taxon>
    </lineage>
</organism>
<name>X0SED2_9ZZZZ</name>